<accession>A0AAD5MVL0</accession>
<keyword evidence="3" id="KW-1185">Reference proteome</keyword>
<feature type="region of interest" description="Disordered" evidence="1">
    <location>
        <begin position="50"/>
        <end position="86"/>
    </location>
</feature>
<feature type="non-terminal residue" evidence="2">
    <location>
        <position position="86"/>
    </location>
</feature>
<organism evidence="2 3">
    <name type="scientific">Parelaphostrongylus tenuis</name>
    <name type="common">Meningeal worm</name>
    <dbReference type="NCBI Taxonomy" id="148309"/>
    <lineage>
        <taxon>Eukaryota</taxon>
        <taxon>Metazoa</taxon>
        <taxon>Ecdysozoa</taxon>
        <taxon>Nematoda</taxon>
        <taxon>Chromadorea</taxon>
        <taxon>Rhabditida</taxon>
        <taxon>Rhabditina</taxon>
        <taxon>Rhabditomorpha</taxon>
        <taxon>Strongyloidea</taxon>
        <taxon>Metastrongylidae</taxon>
        <taxon>Parelaphostrongylus</taxon>
    </lineage>
</organism>
<dbReference type="Proteomes" id="UP001196413">
    <property type="component" value="Unassembled WGS sequence"/>
</dbReference>
<proteinExistence type="predicted"/>
<reference evidence="2" key="1">
    <citation type="submission" date="2021-06" db="EMBL/GenBank/DDBJ databases">
        <title>Parelaphostrongylus tenuis whole genome reference sequence.</title>
        <authorList>
            <person name="Garwood T.J."/>
            <person name="Larsen P.A."/>
            <person name="Fountain-Jones N.M."/>
            <person name="Garbe J.R."/>
            <person name="Macchietto M.G."/>
            <person name="Kania S.A."/>
            <person name="Gerhold R.W."/>
            <person name="Richards J.E."/>
            <person name="Wolf T.M."/>
        </authorList>
    </citation>
    <scope>NUCLEOTIDE SEQUENCE</scope>
    <source>
        <strain evidence="2">MNPRO001-30</strain>
        <tissue evidence="2">Meninges</tissue>
    </source>
</reference>
<comment type="caution">
    <text evidence="2">The sequence shown here is derived from an EMBL/GenBank/DDBJ whole genome shotgun (WGS) entry which is preliminary data.</text>
</comment>
<sequence>QSPTKRESSPSQLPVSQLDNMRSNFQNLLKKAGNEKSLKSPEERLLMLGHFKEPRPPTKTGSAMDSPVSTRTESPSLLDPASISLT</sequence>
<evidence type="ECO:0000256" key="1">
    <source>
        <dbReference type="SAM" id="MobiDB-lite"/>
    </source>
</evidence>
<dbReference type="EMBL" id="JAHQIW010005250">
    <property type="protein sequence ID" value="KAJ1365375.1"/>
    <property type="molecule type" value="Genomic_DNA"/>
</dbReference>
<protein>
    <submittedName>
        <fullName evidence="2">Uncharacterized protein</fullName>
    </submittedName>
</protein>
<feature type="compositionally biased region" description="Polar residues" evidence="1">
    <location>
        <begin position="59"/>
        <end position="75"/>
    </location>
</feature>
<evidence type="ECO:0000313" key="2">
    <source>
        <dbReference type="EMBL" id="KAJ1365375.1"/>
    </source>
</evidence>
<dbReference type="AlphaFoldDB" id="A0AAD5MVL0"/>
<name>A0AAD5MVL0_PARTN</name>
<gene>
    <name evidence="2" type="ORF">KIN20_025662</name>
</gene>
<feature type="region of interest" description="Disordered" evidence="1">
    <location>
        <begin position="1"/>
        <end position="25"/>
    </location>
</feature>
<feature type="compositionally biased region" description="Polar residues" evidence="1">
    <location>
        <begin position="9"/>
        <end position="25"/>
    </location>
</feature>
<evidence type="ECO:0000313" key="3">
    <source>
        <dbReference type="Proteomes" id="UP001196413"/>
    </source>
</evidence>